<dbReference type="EMBL" id="SNRW01020913">
    <property type="protein sequence ID" value="KAA6365046.1"/>
    <property type="molecule type" value="Genomic_DNA"/>
</dbReference>
<sequence length="123" mass="14124">MSSLILFLTPPWSLLSRFTALASCQEKGLNQSRPQRIVGVESAFFTAWLELILEVNRRWTNLRPIPHLRSTYCLDYDGVDDEDEYQDEDDDIDVDNTSDIDIQIETINNNNNTTTTNNNKGIL</sequence>
<accession>A0A5J4U2Q1</accession>
<gene>
    <name evidence="2" type="ORF">EZS28_039427</name>
</gene>
<dbReference type="Proteomes" id="UP000324800">
    <property type="component" value="Unassembled WGS sequence"/>
</dbReference>
<feature type="chain" id="PRO_5023849746" evidence="1">
    <location>
        <begin position="25"/>
        <end position="123"/>
    </location>
</feature>
<evidence type="ECO:0000313" key="2">
    <source>
        <dbReference type="EMBL" id="KAA6365046.1"/>
    </source>
</evidence>
<keyword evidence="1" id="KW-0732">Signal</keyword>
<feature type="signal peptide" evidence="1">
    <location>
        <begin position="1"/>
        <end position="24"/>
    </location>
</feature>
<dbReference type="AlphaFoldDB" id="A0A5J4U2Q1"/>
<organism evidence="2 3">
    <name type="scientific">Streblomastix strix</name>
    <dbReference type="NCBI Taxonomy" id="222440"/>
    <lineage>
        <taxon>Eukaryota</taxon>
        <taxon>Metamonada</taxon>
        <taxon>Preaxostyla</taxon>
        <taxon>Oxymonadida</taxon>
        <taxon>Streblomastigidae</taxon>
        <taxon>Streblomastix</taxon>
    </lineage>
</organism>
<comment type="caution">
    <text evidence="2">The sequence shown here is derived from an EMBL/GenBank/DDBJ whole genome shotgun (WGS) entry which is preliminary data.</text>
</comment>
<proteinExistence type="predicted"/>
<protein>
    <submittedName>
        <fullName evidence="2">Uncharacterized protein</fullName>
    </submittedName>
</protein>
<evidence type="ECO:0000256" key="1">
    <source>
        <dbReference type="SAM" id="SignalP"/>
    </source>
</evidence>
<reference evidence="2 3" key="1">
    <citation type="submission" date="2019-03" db="EMBL/GenBank/DDBJ databases">
        <title>Single cell metagenomics reveals metabolic interactions within the superorganism composed of flagellate Streblomastix strix and complex community of Bacteroidetes bacteria on its surface.</title>
        <authorList>
            <person name="Treitli S.C."/>
            <person name="Kolisko M."/>
            <person name="Husnik F."/>
            <person name="Keeling P."/>
            <person name="Hampl V."/>
        </authorList>
    </citation>
    <scope>NUCLEOTIDE SEQUENCE [LARGE SCALE GENOMIC DNA]</scope>
    <source>
        <strain evidence="2">ST1C</strain>
    </source>
</reference>
<name>A0A5J4U2Q1_9EUKA</name>
<evidence type="ECO:0000313" key="3">
    <source>
        <dbReference type="Proteomes" id="UP000324800"/>
    </source>
</evidence>